<dbReference type="PaxDb" id="589924-Ferp_2282"/>
<dbReference type="Gene3D" id="3.90.1170.40">
    <property type="entry name" value="Molybdopterin biosynthesis MoaE subunit"/>
    <property type="match status" value="1"/>
</dbReference>
<dbReference type="Proteomes" id="UP000002613">
    <property type="component" value="Chromosome"/>
</dbReference>
<dbReference type="STRING" id="589924.Ferp_2282"/>
<reference evidence="2" key="1">
    <citation type="submission" date="2010-02" db="EMBL/GenBank/DDBJ databases">
        <title>Complete sequence of Ferroglobus placidus DSM 10642.</title>
        <authorList>
            <consortium name="US DOE Joint Genome Institute"/>
            <person name="Lucas S."/>
            <person name="Copeland A."/>
            <person name="Lapidus A."/>
            <person name="Cheng J.-F."/>
            <person name="Bruce D."/>
            <person name="Goodwin L."/>
            <person name="Pitluck S."/>
            <person name="Saunders E."/>
            <person name="Brettin T."/>
            <person name="Detter J.C."/>
            <person name="Han C."/>
            <person name="Tapia R."/>
            <person name="Larimer F."/>
            <person name="Land M."/>
            <person name="Hauser L."/>
            <person name="Kyrpides N."/>
            <person name="Ivanova N."/>
            <person name="Holmes D."/>
            <person name="Lovley D."/>
            <person name="Kyrpides N."/>
            <person name="Anderson I.J."/>
            <person name="Woyke T."/>
        </authorList>
    </citation>
    <scope>NUCLEOTIDE SEQUENCE [LARGE SCALE GENOMIC DNA]</scope>
    <source>
        <strain evidence="2">DSM 10642 / AEDII12DO</strain>
    </source>
</reference>
<proteinExistence type="predicted"/>
<dbReference type="PANTHER" id="PTHR23404">
    <property type="entry name" value="MOLYBDOPTERIN SYNTHASE RELATED"/>
    <property type="match status" value="1"/>
</dbReference>
<keyword evidence="2" id="KW-1185">Reference proteome</keyword>
<dbReference type="GeneID" id="8779821"/>
<dbReference type="KEGG" id="fpl:Ferp_2282"/>
<evidence type="ECO:0000313" key="1">
    <source>
        <dbReference type="EMBL" id="ADC66406.1"/>
    </source>
</evidence>
<dbReference type="HOGENOM" id="CLU_088141_0_0_2"/>
<dbReference type="AlphaFoldDB" id="D3S1E2"/>
<gene>
    <name evidence="1" type="ordered locus">Ferp_2282</name>
</gene>
<dbReference type="CDD" id="cd00756">
    <property type="entry name" value="MoaE"/>
    <property type="match status" value="1"/>
</dbReference>
<reference evidence="1 2" key="2">
    <citation type="journal article" date="2011" name="Stand. Genomic Sci.">
        <title>Complete genome sequence of Ferroglobus placidus AEDII12DO.</title>
        <authorList>
            <person name="Anderson I."/>
            <person name="Risso C."/>
            <person name="Holmes D."/>
            <person name="Lucas S."/>
            <person name="Copeland A."/>
            <person name="Lapidus A."/>
            <person name="Cheng J.F."/>
            <person name="Bruce D."/>
            <person name="Goodwin L."/>
            <person name="Pitluck S."/>
            <person name="Saunders E."/>
            <person name="Brettin T."/>
            <person name="Detter J.C."/>
            <person name="Han C."/>
            <person name="Tapia R."/>
            <person name="Larimer F."/>
            <person name="Land M."/>
            <person name="Hauser L."/>
            <person name="Woyke T."/>
            <person name="Lovley D."/>
            <person name="Kyrpides N."/>
            <person name="Ivanova N."/>
        </authorList>
    </citation>
    <scope>NUCLEOTIDE SEQUENCE [LARGE SCALE GENOMIC DNA]</scope>
    <source>
        <strain evidence="2">DSM 10642 / AEDII12DO</strain>
    </source>
</reference>
<dbReference type="Pfam" id="PF02391">
    <property type="entry name" value="MoaE"/>
    <property type="match status" value="1"/>
</dbReference>
<name>D3S1E2_FERPA</name>
<dbReference type="InterPro" id="IPR003448">
    <property type="entry name" value="Mopterin_biosynth_MoaE"/>
</dbReference>
<dbReference type="GO" id="GO:0006777">
    <property type="term" value="P:Mo-molybdopterin cofactor biosynthetic process"/>
    <property type="evidence" value="ECO:0007669"/>
    <property type="project" value="InterPro"/>
</dbReference>
<sequence length="222" mass="25942">MKVFKVSEVGEDLRKLGRLAVLRKEGEKIIVEGDGEKFEMKNDLKRALSALASMGYEFAALLNLEGEIGVPIKEVKRAEEILKLEDFETLESIVEKLKRRGEKCGAIGIFVGFVREINEGKRVLKLEYERFDEMYFEKLREIEERIEKFDGVYGVKIYHKIGEVLPREDIVYVAVMSDHRKNLWDALIEAVESFKKELPVWKKEVYEDGEIWAHDRDLKKRD</sequence>
<dbReference type="OrthoDB" id="45235at2157"/>
<dbReference type="SUPFAM" id="SSF54690">
    <property type="entry name" value="Molybdopterin synthase subunit MoaE"/>
    <property type="match status" value="1"/>
</dbReference>
<evidence type="ECO:0000313" key="2">
    <source>
        <dbReference type="Proteomes" id="UP000002613"/>
    </source>
</evidence>
<dbReference type="EMBL" id="CP001899">
    <property type="protein sequence ID" value="ADC66406.1"/>
    <property type="molecule type" value="Genomic_DNA"/>
</dbReference>
<dbReference type="RefSeq" id="WP_012966743.1">
    <property type="nucleotide sequence ID" value="NC_013849.1"/>
</dbReference>
<dbReference type="eggNOG" id="arCOG00533">
    <property type="taxonomic scope" value="Archaea"/>
</dbReference>
<accession>D3S1E2</accession>
<protein>
    <submittedName>
        <fullName evidence="1">Molybdopterin biosynthesis MoaE protein</fullName>
    </submittedName>
</protein>
<dbReference type="InterPro" id="IPR036563">
    <property type="entry name" value="MoaE_sf"/>
</dbReference>
<organism evidence="1 2">
    <name type="scientific">Ferroglobus placidus (strain DSM 10642 / AEDII12DO)</name>
    <dbReference type="NCBI Taxonomy" id="589924"/>
    <lineage>
        <taxon>Archaea</taxon>
        <taxon>Methanobacteriati</taxon>
        <taxon>Methanobacteriota</taxon>
        <taxon>Archaeoglobi</taxon>
        <taxon>Archaeoglobales</taxon>
        <taxon>Archaeoglobaceae</taxon>
        <taxon>Ferroglobus</taxon>
    </lineage>
</organism>